<accession>T0Z286</accession>
<feature type="non-terminal residue" evidence="1">
    <location>
        <position position="167"/>
    </location>
</feature>
<proteinExistence type="predicted"/>
<gene>
    <name evidence="1" type="ORF">B1B_15394</name>
</gene>
<reference evidence="1" key="2">
    <citation type="journal article" date="2014" name="ISME J.">
        <title>Microbial stratification in low pH oxic and suboxic macroscopic growths along an acid mine drainage.</title>
        <authorList>
            <person name="Mendez-Garcia C."/>
            <person name="Mesa V."/>
            <person name="Sprenger R.R."/>
            <person name="Richter M."/>
            <person name="Diez M.S."/>
            <person name="Solano J."/>
            <person name="Bargiela R."/>
            <person name="Golyshina O.V."/>
            <person name="Manteca A."/>
            <person name="Ramos J.L."/>
            <person name="Gallego J.R."/>
            <person name="Llorente I."/>
            <person name="Martins Dos Santos V.A."/>
            <person name="Jensen O.N."/>
            <person name="Pelaez A.I."/>
            <person name="Sanchez J."/>
            <person name="Ferrer M."/>
        </authorList>
    </citation>
    <scope>NUCLEOTIDE SEQUENCE</scope>
</reference>
<reference evidence="1" key="1">
    <citation type="submission" date="2013-08" db="EMBL/GenBank/DDBJ databases">
        <authorList>
            <person name="Mendez C."/>
            <person name="Richter M."/>
            <person name="Ferrer M."/>
            <person name="Sanchez J."/>
        </authorList>
    </citation>
    <scope>NUCLEOTIDE SEQUENCE</scope>
</reference>
<sequence length="167" mass="18637">AVRILAASQRTLFLTADQMAREPATVDEARAAGIEIVPIPTTLADRVRDLRDITGNPIRGLDQFHVELAKSFQYTFVQPKDLRPNERRVYARTRAIFDLSGGKPSNVREVAISETMRRDPSSFQEAEGVWDPTARRIIVKRSQLRNLASYSGTLLHEAAHARSGAPD</sequence>
<dbReference type="AlphaFoldDB" id="T0Z286"/>
<name>T0Z286_9ZZZZ</name>
<comment type="caution">
    <text evidence="1">The sequence shown here is derived from an EMBL/GenBank/DDBJ whole genome shotgun (WGS) entry which is preliminary data.</text>
</comment>
<feature type="non-terminal residue" evidence="1">
    <location>
        <position position="1"/>
    </location>
</feature>
<protein>
    <submittedName>
        <fullName evidence="1">Uncharacterized protein</fullName>
    </submittedName>
</protein>
<evidence type="ECO:0000313" key="1">
    <source>
        <dbReference type="EMBL" id="EQD39363.1"/>
    </source>
</evidence>
<dbReference type="EMBL" id="AUZY01010243">
    <property type="protein sequence ID" value="EQD39363.1"/>
    <property type="molecule type" value="Genomic_DNA"/>
</dbReference>
<organism evidence="1">
    <name type="scientific">mine drainage metagenome</name>
    <dbReference type="NCBI Taxonomy" id="410659"/>
    <lineage>
        <taxon>unclassified sequences</taxon>
        <taxon>metagenomes</taxon>
        <taxon>ecological metagenomes</taxon>
    </lineage>
</organism>